<dbReference type="InterPro" id="IPR005467">
    <property type="entry name" value="His_kinase_dom"/>
</dbReference>
<dbReference type="InterPro" id="IPR011712">
    <property type="entry name" value="Sig_transdc_His_kin_sub3_dim/P"/>
</dbReference>
<dbReference type="Gene3D" id="3.30.565.10">
    <property type="entry name" value="Histidine kinase-like ATPase, C-terminal domain"/>
    <property type="match status" value="1"/>
</dbReference>
<keyword evidence="2" id="KW-0418">Kinase</keyword>
<feature type="domain" description="Histidine kinase" evidence="5">
    <location>
        <begin position="171"/>
        <end position="263"/>
    </location>
</feature>
<dbReference type="InterPro" id="IPR050482">
    <property type="entry name" value="Sensor_HK_TwoCompSys"/>
</dbReference>
<dbReference type="SUPFAM" id="SSF55874">
    <property type="entry name" value="ATPase domain of HSP90 chaperone/DNA topoisomerase II/histidine kinase"/>
    <property type="match status" value="1"/>
</dbReference>
<dbReference type="CDD" id="cd16917">
    <property type="entry name" value="HATPase_UhpB-NarQ-NarX-like"/>
    <property type="match status" value="1"/>
</dbReference>
<dbReference type="InterPro" id="IPR003594">
    <property type="entry name" value="HATPase_dom"/>
</dbReference>
<reference evidence="6 7" key="1">
    <citation type="submission" date="2016-10" db="EMBL/GenBank/DDBJ databases">
        <authorList>
            <person name="de Groot N.N."/>
        </authorList>
    </citation>
    <scope>NUCLEOTIDE SEQUENCE [LARGE SCALE GENOMIC DNA]</scope>
    <source>
        <strain evidence="6 7">DSM 21668</strain>
    </source>
</reference>
<keyword evidence="7" id="KW-1185">Reference proteome</keyword>
<evidence type="ECO:0000313" key="6">
    <source>
        <dbReference type="EMBL" id="SDM17785.1"/>
    </source>
</evidence>
<keyword evidence="4" id="KW-0812">Transmembrane</keyword>
<protein>
    <recommendedName>
        <fullName evidence="5">Histidine kinase domain-containing protein</fullName>
    </recommendedName>
</protein>
<evidence type="ECO:0000256" key="1">
    <source>
        <dbReference type="ARBA" id="ARBA00022679"/>
    </source>
</evidence>
<evidence type="ECO:0000256" key="4">
    <source>
        <dbReference type="SAM" id="Phobius"/>
    </source>
</evidence>
<dbReference type="GO" id="GO:0046983">
    <property type="term" value="F:protein dimerization activity"/>
    <property type="evidence" value="ECO:0007669"/>
    <property type="project" value="InterPro"/>
</dbReference>
<dbReference type="Pfam" id="PF07730">
    <property type="entry name" value="HisKA_3"/>
    <property type="match status" value="1"/>
</dbReference>
<dbReference type="AlphaFoldDB" id="A0A1G9R5U0"/>
<keyword evidence="1" id="KW-0808">Transferase</keyword>
<proteinExistence type="predicted"/>
<evidence type="ECO:0000313" key="7">
    <source>
        <dbReference type="Proteomes" id="UP000198901"/>
    </source>
</evidence>
<dbReference type="STRING" id="563176.SAMN04488090_2719"/>
<dbReference type="OrthoDB" id="9760839at2"/>
<dbReference type="PROSITE" id="PS50109">
    <property type="entry name" value="HIS_KIN"/>
    <property type="match status" value="1"/>
</dbReference>
<dbReference type="GO" id="GO:0000155">
    <property type="term" value="F:phosphorelay sensor kinase activity"/>
    <property type="evidence" value="ECO:0007669"/>
    <property type="project" value="InterPro"/>
</dbReference>
<keyword evidence="3" id="KW-0902">Two-component regulatory system</keyword>
<organism evidence="6 7">
    <name type="scientific">Siphonobacter aquaeclarae</name>
    <dbReference type="NCBI Taxonomy" id="563176"/>
    <lineage>
        <taxon>Bacteria</taxon>
        <taxon>Pseudomonadati</taxon>
        <taxon>Bacteroidota</taxon>
        <taxon>Cytophagia</taxon>
        <taxon>Cytophagales</taxon>
        <taxon>Cytophagaceae</taxon>
        <taxon>Siphonobacter</taxon>
    </lineage>
</organism>
<name>A0A1G9R5U0_9BACT</name>
<dbReference type="PANTHER" id="PTHR24421">
    <property type="entry name" value="NITRATE/NITRITE SENSOR PROTEIN NARX-RELATED"/>
    <property type="match status" value="1"/>
</dbReference>
<feature type="transmembrane region" description="Helical" evidence="4">
    <location>
        <begin position="6"/>
        <end position="32"/>
    </location>
</feature>
<evidence type="ECO:0000256" key="2">
    <source>
        <dbReference type="ARBA" id="ARBA00022777"/>
    </source>
</evidence>
<evidence type="ECO:0000256" key="3">
    <source>
        <dbReference type="ARBA" id="ARBA00023012"/>
    </source>
</evidence>
<dbReference type="EMBL" id="FNGS01000005">
    <property type="protein sequence ID" value="SDM17785.1"/>
    <property type="molecule type" value="Genomic_DNA"/>
</dbReference>
<gene>
    <name evidence="6" type="ORF">SAMN04488090_2719</name>
</gene>
<dbReference type="Gene3D" id="1.20.5.1930">
    <property type="match status" value="1"/>
</dbReference>
<dbReference type="GO" id="GO:0016020">
    <property type="term" value="C:membrane"/>
    <property type="evidence" value="ECO:0007669"/>
    <property type="project" value="InterPro"/>
</dbReference>
<dbReference type="Pfam" id="PF02518">
    <property type="entry name" value="HATPase_c"/>
    <property type="match status" value="1"/>
</dbReference>
<keyword evidence="4" id="KW-0472">Membrane</keyword>
<dbReference type="InterPro" id="IPR036890">
    <property type="entry name" value="HATPase_C_sf"/>
</dbReference>
<dbReference type="RefSeq" id="WP_093203075.1">
    <property type="nucleotide sequence ID" value="NZ_FNGS01000005.1"/>
</dbReference>
<keyword evidence="4" id="KW-1133">Transmembrane helix</keyword>
<evidence type="ECO:0000259" key="5">
    <source>
        <dbReference type="PROSITE" id="PS50109"/>
    </source>
</evidence>
<dbReference type="Proteomes" id="UP000198901">
    <property type="component" value="Unassembled WGS sequence"/>
</dbReference>
<accession>A0A1G9R5U0</accession>
<sequence length="263" mass="28740">MSTSGTLILTVVVATVLLALLAGFIIFMTFLYKQRHDKFQAEKKSLLEAFEKELIQARFEMQNETLKKVAEELHDHIGQLLTVAKLEVGVLELKHPAAADGLARVGDLLGTTLKAARDLSKTLDEDTIGSFGLAESLRLEAERIQAIGTYEVAYSCEGNPVHLPRNGDIVLFRMMQELLANTLKHAEGTRIDLRVCYSPSRLEMHLVDNGRGFDISATENRPADAAGSGLRNLKRRAGLLGGNFSLNSTQGTGTQAKIIIPIA</sequence>